<proteinExistence type="predicted"/>
<accession>A0A249XTY7</accession>
<protein>
    <submittedName>
        <fullName evidence="1">Uncharacterized protein</fullName>
    </submittedName>
</protein>
<keyword evidence="2" id="KW-1185">Reference proteome</keyword>
<evidence type="ECO:0000313" key="2">
    <source>
        <dbReference type="Proteomes" id="UP000226037"/>
    </source>
</evidence>
<name>A0A249XTY7_9CAUD</name>
<reference evidence="2" key="1">
    <citation type="submission" date="2017-08" db="EMBL/GenBank/DDBJ databases">
        <authorList>
            <person name="de Groot N.N."/>
        </authorList>
    </citation>
    <scope>NUCLEOTIDE SEQUENCE [LARGE SCALE GENOMIC DNA]</scope>
</reference>
<evidence type="ECO:0000313" key="1">
    <source>
        <dbReference type="EMBL" id="ASZ74674.1"/>
    </source>
</evidence>
<dbReference type="Proteomes" id="UP000226037">
    <property type="component" value="Segment"/>
</dbReference>
<sequence>MMYRYGGVDFTYDGLETAIVDEASTLDGFDEETFEFGDWLTDAIGTGHVETLGEVDD</sequence>
<gene>
    <name evidence="1" type="ORF">SEA_PHABBA_105</name>
</gene>
<dbReference type="EMBL" id="MF668280">
    <property type="protein sequence ID" value="ASZ74674.1"/>
    <property type="molecule type" value="Genomic_DNA"/>
</dbReference>
<organism evidence="1 2">
    <name type="scientific">Mycobacterium phage Phabba</name>
    <dbReference type="NCBI Taxonomy" id="2027899"/>
    <lineage>
        <taxon>Viruses</taxon>
        <taxon>Duplodnaviria</taxon>
        <taxon>Heunggongvirae</taxon>
        <taxon>Uroviricota</taxon>
        <taxon>Caudoviricetes</taxon>
        <taxon>Ceeclamvirinae</taxon>
        <taxon>Myrnavirus</taxon>
        <taxon>Myrnavirus phabba</taxon>
        <taxon>Myranavirus phabba</taxon>
    </lineage>
</organism>